<protein>
    <submittedName>
        <fullName evidence="4">Polyprotein</fullName>
    </submittedName>
</protein>
<evidence type="ECO:0000256" key="1">
    <source>
        <dbReference type="ARBA" id="ARBA00022750"/>
    </source>
</evidence>
<keyword evidence="1" id="KW-0645">Protease</keyword>
<keyword evidence="1" id="KW-0064">Aspartyl protease</keyword>
<dbReference type="SUPFAM" id="SSF53098">
    <property type="entry name" value="Ribonuclease H-like"/>
    <property type="match status" value="1"/>
</dbReference>
<feature type="region of interest" description="Disordered" evidence="2">
    <location>
        <begin position="211"/>
        <end position="277"/>
    </location>
</feature>
<evidence type="ECO:0000313" key="4">
    <source>
        <dbReference type="EMBL" id="AAT85031.1"/>
    </source>
</evidence>
<dbReference type="InterPro" id="IPR025724">
    <property type="entry name" value="GAG-pre-integrase_dom"/>
</dbReference>
<gene>
    <name evidence="4" type="primary">OSJNBb0021K20.25</name>
</gene>
<dbReference type="InterPro" id="IPR013103">
    <property type="entry name" value="RVT_2"/>
</dbReference>
<reference evidence="5" key="2">
    <citation type="journal article" date="2008" name="Nucleic Acids Res.">
        <title>The rice annotation project database (RAP-DB): 2008 update.</title>
        <authorList>
            <consortium name="The rice annotation project (RAP)"/>
        </authorList>
    </citation>
    <scope>GENOME REANNOTATION</scope>
    <source>
        <strain evidence="5">cv. Nipponbare</strain>
    </source>
</reference>
<dbReference type="InterPro" id="IPR012337">
    <property type="entry name" value="RNaseH-like_sf"/>
</dbReference>
<evidence type="ECO:0000313" key="5">
    <source>
        <dbReference type="Proteomes" id="UP000000763"/>
    </source>
</evidence>
<feature type="compositionally biased region" description="Acidic residues" evidence="2">
    <location>
        <begin position="795"/>
        <end position="805"/>
    </location>
</feature>
<dbReference type="InterPro" id="IPR001584">
    <property type="entry name" value="Integrase_cat-core"/>
</dbReference>
<dbReference type="Pfam" id="PF13976">
    <property type="entry name" value="gag_pre-integrs"/>
    <property type="match status" value="1"/>
</dbReference>
<feature type="domain" description="Integrase catalytic" evidence="3">
    <location>
        <begin position="508"/>
        <end position="671"/>
    </location>
</feature>
<dbReference type="GO" id="GO:0003676">
    <property type="term" value="F:nucleic acid binding"/>
    <property type="evidence" value="ECO:0007669"/>
    <property type="project" value="InterPro"/>
</dbReference>
<feature type="compositionally biased region" description="Low complexity" evidence="2">
    <location>
        <begin position="834"/>
        <end position="865"/>
    </location>
</feature>
<evidence type="ECO:0000259" key="3">
    <source>
        <dbReference type="PROSITE" id="PS50994"/>
    </source>
</evidence>
<dbReference type="InterPro" id="IPR054722">
    <property type="entry name" value="PolX-like_BBD"/>
</dbReference>
<dbReference type="Pfam" id="PF14223">
    <property type="entry name" value="Retrotran_gag_2"/>
    <property type="match status" value="1"/>
</dbReference>
<organism evidence="4 5">
    <name type="scientific">Oryza sativa subsp. japonica</name>
    <name type="common">Rice</name>
    <dbReference type="NCBI Taxonomy" id="39947"/>
    <lineage>
        <taxon>Eukaryota</taxon>
        <taxon>Viridiplantae</taxon>
        <taxon>Streptophyta</taxon>
        <taxon>Embryophyta</taxon>
        <taxon>Tracheophyta</taxon>
        <taxon>Spermatophyta</taxon>
        <taxon>Magnoliopsida</taxon>
        <taxon>Liliopsida</taxon>
        <taxon>Poales</taxon>
        <taxon>Poaceae</taxon>
        <taxon>BOP clade</taxon>
        <taxon>Oryzoideae</taxon>
        <taxon>Oryzeae</taxon>
        <taxon>Oryzinae</taxon>
        <taxon>Oryza</taxon>
        <taxon>Oryza sativa</taxon>
    </lineage>
</organism>
<proteinExistence type="predicted"/>
<sequence>MASSSKNNTGNPLVGQPVSEKLGKSNHAVWKAQILATIRGARLEGHLTGDDQPPAPILRRKEGEKEVVVSNPEYEEWVATDQQVLAYLLSSMTKDLLVQVATCRTAASAWSMIQGMFGSMTRARTINTRLSLSTLQKGDMNITTYVGKMRALADDLMAVGKPVDDDELIGYIFAGLDDEFEPVISTIVGRPDPVTIGETYAQLISFEQRLAHRRSGDQSSVNSASRSRGQPQRGGSRSGGDSNRGRGAPSNGANRGRGRGNPSGGRANVGGGTDNRPKCQLCYKRGHTVCDCWYRYDENFVPDERFAGTAVSYGVDTNWYLDTGATDHVTGELDKLTVRDKYHGNDQVHTASGAGMEISHIGNSVVKTPSRNLHLKDVLYVPKANKNLVSAYKLTSDNLAFIELYRKFFFIKDLAMRRTLLRGRCHKGLYALPSPSSHHHQVKQVYGVTKPSFERWHSRLGHPSYTVVEKVIKSQNLPCLDVSEQVSVCDACQKAKSHQLSFPKSTSESKYPLELVFSDVWGPAPQSVGNNKYYVSFIDDYSKFTWIYLLKYKSEVFDKFHEFQSLVERLFNRKIVAMQTDWGGEYQKLHSFFNKVGITHHVSCPHTHQQNGSAERKHRHIVEVGLALLAYSSMPLKFWGEAFLSAVYLINRTPSRVLHDVSPLERLLGHKPDYNALRVFGCACWPNLRPYNKHKLQFRSTTCTFLGYSTLHKGFKCLDPSTGRVYISRDVVFDETQFPFTKLHPNVGAKLRAEIALVPELAASLPRGLQQISSVINTPENANVSNENMQQDSTYDNEPETETDGAPDTVSANAPAESSGSPPINEPASPFGESDSATASPASAPVNSAPHPDAAASGSSAPRGSTSQGGTPSVAIDDPHPATTVTGQEAQRPRTRLQSGIRKEKVYTDGTVKWGMLTSTGEPENLQDALQNNNWKCAMDAEYMALIKNNTWHLVPPQQGRNVIDCKWVYKIKRKQDGSLDRYKARLVAKGFKQRYGIDYEDTFSPVVKAATIRIILSIAVSRGWCLRQLDVQNAFLHGVLEEEVYMKQPPGYENPSTPDYVCKLDKALYGLKQAPRAWYSRLSGKLHDLGFKGSKADTSLFFYNKGSLTIFLLIYVDDIIVVSSRKEAVSALLQDLQKEFALKDLGDLHYFLGIEVTKIPGGILMSQEKYASDLLKRVNMSDCKSVATPLSASEKLIAGKGTILGPNDATQYRSIVGALQYLTLTRLDIAFSVNKVCQFLHNPTTEHWAAVKRILRYIKQCTGLGLRICKSSSMIVSGYSDADWAGCLDDRRSTGGFAVYLGDNLVSWNAKKQATVSRSSTEAEYKALANATAEIMWVQTLLQELNIVSPAMAQLWCDNMGAKYLSFNPVFHARTKHIEVDYHFVRERVARKLLQVDYVSTNDQVADGFTKALPVKQLENFKYNLNLGKVVIEGGC</sequence>
<dbReference type="Pfam" id="PF22936">
    <property type="entry name" value="Pol_BBD"/>
    <property type="match status" value="1"/>
</dbReference>
<dbReference type="PROSITE" id="PS50994">
    <property type="entry name" value="INTEGRASE"/>
    <property type="match status" value="1"/>
</dbReference>
<name>Q10JF2_ORYSJ</name>
<feature type="compositionally biased region" description="Polar residues" evidence="2">
    <location>
        <begin position="778"/>
        <end position="794"/>
    </location>
</feature>
<dbReference type="InterPro" id="IPR043502">
    <property type="entry name" value="DNA/RNA_pol_sf"/>
</dbReference>
<feature type="compositionally biased region" description="Low complexity" evidence="2">
    <location>
        <begin position="223"/>
        <end position="254"/>
    </location>
</feature>
<dbReference type="SUPFAM" id="SSF56672">
    <property type="entry name" value="DNA/RNA polymerases"/>
    <property type="match status" value="1"/>
</dbReference>
<dbReference type="Gene3D" id="3.30.420.10">
    <property type="entry name" value="Ribonuclease H-like superfamily/Ribonuclease H"/>
    <property type="match status" value="1"/>
</dbReference>
<evidence type="ECO:0000256" key="2">
    <source>
        <dbReference type="SAM" id="MobiDB-lite"/>
    </source>
</evidence>
<dbReference type="Pfam" id="PF07727">
    <property type="entry name" value="RVT_2"/>
    <property type="match status" value="1"/>
</dbReference>
<feature type="compositionally biased region" description="Polar residues" evidence="2">
    <location>
        <begin position="810"/>
        <end position="822"/>
    </location>
</feature>
<dbReference type="Proteomes" id="UP000000763">
    <property type="component" value="Chromosome 3"/>
</dbReference>
<dbReference type="InterPro" id="IPR036397">
    <property type="entry name" value="RNaseH_sf"/>
</dbReference>
<keyword evidence="1" id="KW-0378">Hydrolase</keyword>
<dbReference type="PANTHER" id="PTHR11439:SF450">
    <property type="entry name" value="REVERSE TRANSCRIPTASE TY1_COPIA-TYPE DOMAIN-CONTAINING PROTEIN"/>
    <property type="match status" value="1"/>
</dbReference>
<reference evidence="5" key="1">
    <citation type="journal article" date="2005" name="Nature">
        <title>The map-based sequence of the rice genome.</title>
        <authorList>
            <consortium name="International rice genome sequencing project (IRGSP)"/>
            <person name="Matsumoto T."/>
            <person name="Wu J."/>
            <person name="Kanamori H."/>
            <person name="Katayose Y."/>
            <person name="Fujisawa M."/>
            <person name="Namiki N."/>
            <person name="Mizuno H."/>
            <person name="Yamamoto K."/>
            <person name="Antonio B.A."/>
            <person name="Baba T."/>
            <person name="Sakata K."/>
            <person name="Nagamura Y."/>
            <person name="Aoki H."/>
            <person name="Arikawa K."/>
            <person name="Arita K."/>
            <person name="Bito T."/>
            <person name="Chiden Y."/>
            <person name="Fujitsuka N."/>
            <person name="Fukunaka R."/>
            <person name="Hamada M."/>
            <person name="Harada C."/>
            <person name="Hayashi A."/>
            <person name="Hijishita S."/>
            <person name="Honda M."/>
            <person name="Hosokawa S."/>
            <person name="Ichikawa Y."/>
            <person name="Idonuma A."/>
            <person name="Iijima M."/>
            <person name="Ikeda M."/>
            <person name="Ikeno M."/>
            <person name="Ito K."/>
            <person name="Ito S."/>
            <person name="Ito T."/>
            <person name="Ito Y."/>
            <person name="Ito Y."/>
            <person name="Iwabuchi A."/>
            <person name="Kamiya K."/>
            <person name="Karasawa W."/>
            <person name="Kurita K."/>
            <person name="Katagiri S."/>
            <person name="Kikuta A."/>
            <person name="Kobayashi H."/>
            <person name="Kobayashi N."/>
            <person name="Machita K."/>
            <person name="Maehara T."/>
            <person name="Masukawa M."/>
            <person name="Mizubayashi T."/>
            <person name="Mukai Y."/>
            <person name="Nagasaki H."/>
            <person name="Nagata Y."/>
            <person name="Naito S."/>
            <person name="Nakashima M."/>
            <person name="Nakama Y."/>
            <person name="Nakamichi Y."/>
            <person name="Nakamura M."/>
            <person name="Meguro A."/>
            <person name="Negishi M."/>
            <person name="Ohta I."/>
            <person name="Ohta T."/>
            <person name="Okamoto M."/>
            <person name="Ono N."/>
            <person name="Saji S."/>
            <person name="Sakaguchi M."/>
            <person name="Sakai K."/>
            <person name="Shibata M."/>
            <person name="Shimokawa T."/>
            <person name="Song J."/>
            <person name="Takazaki Y."/>
            <person name="Terasawa K."/>
            <person name="Tsugane M."/>
            <person name="Tsuji K."/>
            <person name="Ueda S."/>
            <person name="Waki K."/>
            <person name="Yamagata H."/>
            <person name="Yamamoto M."/>
            <person name="Yamamoto S."/>
            <person name="Yamane H."/>
            <person name="Yoshiki S."/>
            <person name="Yoshihara R."/>
            <person name="Yukawa K."/>
            <person name="Zhong H."/>
            <person name="Yano M."/>
            <person name="Yuan Q."/>
            <person name="Ouyang S."/>
            <person name="Liu J."/>
            <person name="Jones K.M."/>
            <person name="Gansberger K."/>
            <person name="Moffat K."/>
            <person name="Hill J."/>
            <person name="Bera J."/>
            <person name="Fadrosh D."/>
            <person name="Jin S."/>
            <person name="Johri S."/>
            <person name="Kim M."/>
            <person name="Overton L."/>
            <person name="Reardon M."/>
            <person name="Tsitrin T."/>
            <person name="Vuong H."/>
            <person name="Weaver B."/>
            <person name="Ciecko A."/>
            <person name="Tallon L."/>
            <person name="Jackson J."/>
            <person name="Pai G."/>
            <person name="Aken S.V."/>
            <person name="Utterback T."/>
            <person name="Reidmuller S."/>
            <person name="Feldblyum T."/>
            <person name="Hsiao J."/>
            <person name="Zismann V."/>
            <person name="Iobst S."/>
            <person name="de Vazeille A.R."/>
            <person name="Buell C.R."/>
            <person name="Ying K."/>
            <person name="Li Y."/>
            <person name="Lu T."/>
            <person name="Huang Y."/>
            <person name="Zhao Q."/>
            <person name="Feng Q."/>
            <person name="Zhang L."/>
            <person name="Zhu J."/>
            <person name="Weng Q."/>
            <person name="Mu J."/>
            <person name="Lu Y."/>
            <person name="Fan D."/>
            <person name="Liu Y."/>
            <person name="Guan J."/>
            <person name="Zhang Y."/>
            <person name="Yu S."/>
            <person name="Liu X."/>
            <person name="Zhang Y."/>
            <person name="Hong G."/>
            <person name="Han B."/>
            <person name="Choisne N."/>
            <person name="Demange N."/>
            <person name="Orjeda G."/>
            <person name="Samain S."/>
            <person name="Cattolico L."/>
            <person name="Pelletier E."/>
            <person name="Couloux A."/>
            <person name="Segurens B."/>
            <person name="Wincker P."/>
            <person name="D'Hont A."/>
            <person name="Scarpelli C."/>
            <person name="Weissenbach J."/>
            <person name="Salanoubat M."/>
            <person name="Quetier F."/>
            <person name="Yu Y."/>
            <person name="Kim H.R."/>
            <person name="Rambo T."/>
            <person name="Currie J."/>
            <person name="Collura K."/>
            <person name="Luo M."/>
            <person name="Yang T."/>
            <person name="Ammiraju J.S.S."/>
            <person name="Engler F."/>
            <person name="Soderlund C."/>
            <person name="Wing R.A."/>
            <person name="Palmer L.E."/>
            <person name="de la Bastide M."/>
            <person name="Spiegel L."/>
            <person name="Nascimento L."/>
            <person name="Zutavern T."/>
            <person name="O'Shaughnessy A."/>
            <person name="Dike S."/>
            <person name="Dedhia N."/>
            <person name="Preston R."/>
            <person name="Balija V."/>
            <person name="McCombie W.R."/>
            <person name="Chow T."/>
            <person name="Chen H."/>
            <person name="Chung M."/>
            <person name="Chen C."/>
            <person name="Shaw J."/>
            <person name="Wu H."/>
            <person name="Hsiao K."/>
            <person name="Chao Y."/>
            <person name="Chu M."/>
            <person name="Cheng C."/>
            <person name="Hour A."/>
            <person name="Lee P."/>
            <person name="Lin S."/>
            <person name="Lin Y."/>
            <person name="Liou J."/>
            <person name="Liu S."/>
            <person name="Hsing Y."/>
            <person name="Raghuvanshi S."/>
            <person name="Mohanty A."/>
            <person name="Bharti A.K."/>
            <person name="Gaur A."/>
            <person name="Gupta V."/>
            <person name="Kumar D."/>
            <person name="Ravi V."/>
            <person name="Vij S."/>
            <person name="Kapur A."/>
            <person name="Khurana P."/>
            <person name="Khurana P."/>
            <person name="Khurana J.P."/>
            <person name="Tyagi A.K."/>
            <person name="Gaikwad K."/>
            <person name="Singh A."/>
            <person name="Dalal V."/>
            <person name="Srivastava S."/>
            <person name="Dixit A."/>
            <person name="Pal A.K."/>
            <person name="Ghazi I.A."/>
            <person name="Yadav M."/>
            <person name="Pandit A."/>
            <person name="Bhargava A."/>
            <person name="Sureshbabu K."/>
            <person name="Batra K."/>
            <person name="Sharma T.R."/>
            <person name="Mohapatra T."/>
            <person name="Singh N.K."/>
            <person name="Messing J."/>
            <person name="Nelson A.B."/>
            <person name="Fuks G."/>
            <person name="Kavchok S."/>
            <person name="Keizer G."/>
            <person name="Linton E."/>
            <person name="Llaca V."/>
            <person name="Song R."/>
            <person name="Tanyolac B."/>
            <person name="Young S."/>
            <person name="Ho-Il K."/>
            <person name="Hahn J.H."/>
            <person name="Sangsakoo G."/>
            <person name="Vanavichit A."/>
            <person name="de Mattos Luiz.A.T."/>
            <person name="Zimmer P.D."/>
            <person name="Malone G."/>
            <person name="Dellagostin O."/>
            <person name="de Oliveira A.C."/>
            <person name="Bevan M."/>
            <person name="Bancroft I."/>
            <person name="Minx P."/>
            <person name="Cordum H."/>
            <person name="Wilson R."/>
            <person name="Cheng Z."/>
            <person name="Jin W."/>
            <person name="Jiang J."/>
            <person name="Leong S.A."/>
            <person name="Iwama H."/>
            <person name="Gojobori T."/>
            <person name="Itoh T."/>
            <person name="Niimura Y."/>
            <person name="Fujii Y."/>
            <person name="Habara T."/>
            <person name="Sakai H."/>
            <person name="Sato Y."/>
            <person name="Wilson G."/>
            <person name="Kumar K."/>
            <person name="McCouch S."/>
            <person name="Juretic N."/>
            <person name="Hoen D."/>
            <person name="Wright S."/>
            <person name="Bruskiewich R."/>
            <person name="Bureau T."/>
            <person name="Miyao A."/>
            <person name="Hirochika H."/>
            <person name="Nishikawa T."/>
            <person name="Kadowaki K."/>
            <person name="Sugiura M."/>
            <person name="Burr B."/>
            <person name="Sasaki T."/>
        </authorList>
    </citation>
    <scope>NUCLEOTIDE SEQUENCE [LARGE SCALE GENOMIC DNA]</scope>
    <source>
        <strain evidence="5">cv. Nipponbare</strain>
    </source>
</reference>
<accession>Q10JF2</accession>
<feature type="compositionally biased region" description="Gly residues" evidence="2">
    <location>
        <begin position="259"/>
        <end position="273"/>
    </location>
</feature>
<dbReference type="GO" id="GO:0004190">
    <property type="term" value="F:aspartic-type endopeptidase activity"/>
    <property type="evidence" value="ECO:0007669"/>
    <property type="project" value="UniProtKB-KW"/>
</dbReference>
<dbReference type="GO" id="GO:0015074">
    <property type="term" value="P:DNA integration"/>
    <property type="evidence" value="ECO:0007669"/>
    <property type="project" value="InterPro"/>
</dbReference>
<dbReference type="PANTHER" id="PTHR11439">
    <property type="entry name" value="GAG-POL-RELATED RETROTRANSPOSON"/>
    <property type="match status" value="1"/>
</dbReference>
<dbReference type="CDD" id="cd09272">
    <property type="entry name" value="RNase_HI_RT_Ty1"/>
    <property type="match status" value="1"/>
</dbReference>
<dbReference type="EMBL" id="AC135598">
    <property type="protein sequence ID" value="AAT85031.1"/>
    <property type="molecule type" value="Genomic_DNA"/>
</dbReference>
<dbReference type="Pfam" id="PF25597">
    <property type="entry name" value="SH3_retrovirus"/>
    <property type="match status" value="1"/>
</dbReference>
<dbReference type="InterPro" id="IPR057670">
    <property type="entry name" value="SH3_retrovirus"/>
</dbReference>
<feature type="region of interest" description="Disordered" evidence="2">
    <location>
        <begin position="778"/>
        <end position="903"/>
    </location>
</feature>